<keyword evidence="3" id="KW-1185">Reference proteome</keyword>
<gene>
    <name evidence="2" type="ORF">NPIL_371661</name>
</gene>
<dbReference type="AlphaFoldDB" id="A0A8X6N9T5"/>
<dbReference type="EMBL" id="BMAW01055584">
    <property type="protein sequence ID" value="GFT01595.1"/>
    <property type="molecule type" value="Genomic_DNA"/>
</dbReference>
<keyword evidence="1" id="KW-1133">Transmembrane helix</keyword>
<reference evidence="2" key="1">
    <citation type="submission" date="2020-08" db="EMBL/GenBank/DDBJ databases">
        <title>Multicomponent nature underlies the extraordinary mechanical properties of spider dragline silk.</title>
        <authorList>
            <person name="Kono N."/>
            <person name="Nakamura H."/>
            <person name="Mori M."/>
            <person name="Yoshida Y."/>
            <person name="Ohtoshi R."/>
            <person name="Malay A.D."/>
            <person name="Moran D.A.P."/>
            <person name="Tomita M."/>
            <person name="Numata K."/>
            <person name="Arakawa K."/>
        </authorList>
    </citation>
    <scope>NUCLEOTIDE SEQUENCE</scope>
</reference>
<evidence type="ECO:0000313" key="3">
    <source>
        <dbReference type="Proteomes" id="UP000887013"/>
    </source>
</evidence>
<name>A0A8X6N9T5_NEPPI</name>
<proteinExistence type="predicted"/>
<keyword evidence="1" id="KW-0472">Membrane</keyword>
<protein>
    <submittedName>
        <fullName evidence="2">Uncharacterized protein</fullName>
    </submittedName>
</protein>
<evidence type="ECO:0000256" key="1">
    <source>
        <dbReference type="SAM" id="Phobius"/>
    </source>
</evidence>
<accession>A0A8X6N9T5</accession>
<keyword evidence="1" id="KW-0812">Transmembrane</keyword>
<comment type="caution">
    <text evidence="2">The sequence shown here is derived from an EMBL/GenBank/DDBJ whole genome shotgun (WGS) entry which is preliminary data.</text>
</comment>
<feature type="transmembrane region" description="Helical" evidence="1">
    <location>
        <begin position="27"/>
        <end position="44"/>
    </location>
</feature>
<sequence length="128" mass="14202">MLSSCTDPSSRQITLSSHPILSYRNQVLAFFPLAIILVTKGFQFQSSQRNQFRMVSDSVHSLLNLHDTETNSIQTRKTLKKLGSGHLSAPVTGDSIISLHFSAFGATGRKSPNCKRAVRIGRLRRMNS</sequence>
<dbReference type="Proteomes" id="UP000887013">
    <property type="component" value="Unassembled WGS sequence"/>
</dbReference>
<evidence type="ECO:0000313" key="2">
    <source>
        <dbReference type="EMBL" id="GFT01595.1"/>
    </source>
</evidence>
<organism evidence="2 3">
    <name type="scientific">Nephila pilipes</name>
    <name type="common">Giant wood spider</name>
    <name type="synonym">Nephila maculata</name>
    <dbReference type="NCBI Taxonomy" id="299642"/>
    <lineage>
        <taxon>Eukaryota</taxon>
        <taxon>Metazoa</taxon>
        <taxon>Ecdysozoa</taxon>
        <taxon>Arthropoda</taxon>
        <taxon>Chelicerata</taxon>
        <taxon>Arachnida</taxon>
        <taxon>Araneae</taxon>
        <taxon>Araneomorphae</taxon>
        <taxon>Entelegynae</taxon>
        <taxon>Araneoidea</taxon>
        <taxon>Nephilidae</taxon>
        <taxon>Nephila</taxon>
    </lineage>
</organism>